<dbReference type="InterPro" id="IPR034080">
    <property type="entry name" value="Protease_P7-like_dom"/>
</dbReference>
<dbReference type="PROSITE" id="PS00138">
    <property type="entry name" value="SUBTILASE_SER"/>
    <property type="match status" value="1"/>
</dbReference>
<dbReference type="PANTHER" id="PTHR43399">
    <property type="entry name" value="SUBTILISIN-RELATED"/>
    <property type="match status" value="1"/>
</dbReference>
<dbReference type="PROSITE" id="PS00137">
    <property type="entry name" value="SUBTILASE_HIS"/>
    <property type="match status" value="1"/>
</dbReference>
<protein>
    <submittedName>
        <fullName evidence="10">Peptidase S8</fullName>
    </submittedName>
</protein>
<dbReference type="EMBL" id="PQVF01000010">
    <property type="protein sequence ID" value="POY35617.1"/>
    <property type="molecule type" value="Genomic_DNA"/>
</dbReference>
<name>A0A2S5A021_9SPHI</name>
<dbReference type="SUPFAM" id="SSF52743">
    <property type="entry name" value="Subtilisin-like"/>
    <property type="match status" value="1"/>
</dbReference>
<feature type="active site" description="Charge relay system" evidence="5 6">
    <location>
        <position position="457"/>
    </location>
</feature>
<keyword evidence="7" id="KW-0175">Coiled coil</keyword>
<evidence type="ECO:0000256" key="6">
    <source>
        <dbReference type="PROSITE-ProRule" id="PRU01240"/>
    </source>
</evidence>
<evidence type="ECO:0000256" key="4">
    <source>
        <dbReference type="ARBA" id="ARBA00022825"/>
    </source>
</evidence>
<dbReference type="Proteomes" id="UP000236893">
    <property type="component" value="Unassembled WGS sequence"/>
</dbReference>
<feature type="active site" description="Charge relay system" evidence="6">
    <location>
        <position position="67"/>
    </location>
</feature>
<keyword evidence="11" id="KW-1185">Reference proteome</keyword>
<dbReference type="OrthoDB" id="9798386at2"/>
<evidence type="ECO:0000256" key="5">
    <source>
        <dbReference type="PIRSR" id="PIRSR615500-1"/>
    </source>
</evidence>
<dbReference type="GO" id="GO:0006508">
    <property type="term" value="P:proteolysis"/>
    <property type="evidence" value="ECO:0007669"/>
    <property type="project" value="UniProtKB-KW"/>
</dbReference>
<evidence type="ECO:0000256" key="3">
    <source>
        <dbReference type="ARBA" id="ARBA00022801"/>
    </source>
</evidence>
<feature type="active site" description="Charge relay system" evidence="5 6">
    <location>
        <position position="288"/>
    </location>
</feature>
<dbReference type="InterPro" id="IPR022398">
    <property type="entry name" value="Peptidase_S8_His-AS"/>
</dbReference>
<comment type="caution">
    <text evidence="10">The sequence shown here is derived from an EMBL/GenBank/DDBJ whole genome shotgun (WGS) entry which is preliminary data.</text>
</comment>
<evidence type="ECO:0000256" key="1">
    <source>
        <dbReference type="ARBA" id="ARBA00011073"/>
    </source>
</evidence>
<feature type="active site" description="Charge relay system" evidence="5">
    <location>
        <position position="233"/>
    </location>
</feature>
<dbReference type="AlphaFoldDB" id="A0A2S5A021"/>
<dbReference type="CDD" id="cd07483">
    <property type="entry name" value="Peptidases_S8_Subtilisin_Novo-like"/>
    <property type="match status" value="1"/>
</dbReference>
<reference evidence="10 11" key="1">
    <citation type="submission" date="2018-01" db="EMBL/GenBank/DDBJ databases">
        <authorList>
            <person name="Gaut B.S."/>
            <person name="Morton B.R."/>
            <person name="Clegg M.T."/>
            <person name="Duvall M.R."/>
        </authorList>
    </citation>
    <scope>NUCLEOTIDE SEQUENCE [LARGE SCALE GENOMIC DNA]</scope>
    <source>
        <strain evidence="10 11">HR-AV</strain>
    </source>
</reference>
<dbReference type="InterPro" id="IPR036852">
    <property type="entry name" value="Peptidase_S8/S53_dom_sf"/>
</dbReference>
<keyword evidence="8" id="KW-0732">Signal</keyword>
<comment type="similarity">
    <text evidence="1 6">Belongs to the peptidase S8 family.</text>
</comment>
<keyword evidence="4 6" id="KW-0720">Serine protease</keyword>
<dbReference type="Pfam" id="PF00082">
    <property type="entry name" value="Peptidase_S8"/>
    <property type="match status" value="1"/>
</dbReference>
<dbReference type="Gene3D" id="3.40.50.200">
    <property type="entry name" value="Peptidase S8/S53 domain"/>
    <property type="match status" value="2"/>
</dbReference>
<evidence type="ECO:0000256" key="2">
    <source>
        <dbReference type="ARBA" id="ARBA00022670"/>
    </source>
</evidence>
<dbReference type="PANTHER" id="PTHR43399:SF4">
    <property type="entry name" value="CELL WALL-ASSOCIATED PROTEASE"/>
    <property type="match status" value="1"/>
</dbReference>
<feature type="signal peptide" evidence="8">
    <location>
        <begin position="1"/>
        <end position="20"/>
    </location>
</feature>
<feature type="domain" description="Peptidase S8/S53" evidence="9">
    <location>
        <begin position="60"/>
        <end position="492"/>
    </location>
</feature>
<dbReference type="InterPro" id="IPR023828">
    <property type="entry name" value="Peptidase_S8_Ser-AS"/>
</dbReference>
<evidence type="ECO:0000256" key="7">
    <source>
        <dbReference type="SAM" id="Coils"/>
    </source>
</evidence>
<accession>A0A2S5A021</accession>
<dbReference type="InterPro" id="IPR015500">
    <property type="entry name" value="Peptidase_S8_subtilisin-rel"/>
</dbReference>
<keyword evidence="3 6" id="KW-0378">Hydrolase</keyword>
<dbReference type="PRINTS" id="PR00723">
    <property type="entry name" value="SUBTILISIN"/>
</dbReference>
<feature type="chain" id="PRO_5015571701" evidence="8">
    <location>
        <begin position="21"/>
        <end position="539"/>
    </location>
</feature>
<gene>
    <name evidence="10" type="ORF">C3K47_14570</name>
</gene>
<evidence type="ECO:0000256" key="8">
    <source>
        <dbReference type="SAM" id="SignalP"/>
    </source>
</evidence>
<sequence length="539" mass="58888">MNKSLSFSLLLLLSGSAVFAQTSTKAPDNWFNLDPKTDHIQGVSTNKTYQELLKGRKFQTVIVAVIDGGVDTTHEDLKPILWKNKKEIAGNGIDDDKNGYIDDVYGWNFIGGKDGRNINHESMELTRLYTPLEAKYKDTPPTAEVEKKPDYQQYLKLKKDFNKELSETQQRYESYTGFLSQLRKINNALKMQLKAEKLDIPTLEKVNTGDEKINKLAANMKQMLIANDCPDLDDQIEKLEEAVDDLKGKLDYGLNTTANERAIVGDDPANASERFYGNNDVTGPDAGHGSHVSGIIAAARNNGIGMNGVADHVQIMAVRAVPNGDERDKDVANAIRYAVDNGARVINMSFGKLYNYDKNTVDEAVKYAASKDVLLVHAAGNDANNNDTTGNFPNRNFIAGGSAANWIEVGALSWKGGDQSVAGFSNYGKNSVDVFAPGVDIYSTIPFSKYKSNSGTSMASPVVAGIAAVIRSYYPQLTAVEVKNIILNSVDKFPDLEVVSPGSENKQKVKFADLSITAGVANLYNAVKLADTQTKKAKK</sequence>
<dbReference type="InterPro" id="IPR051048">
    <property type="entry name" value="Peptidase_S8/S53_subtilisin"/>
</dbReference>
<dbReference type="GO" id="GO:0004252">
    <property type="term" value="F:serine-type endopeptidase activity"/>
    <property type="evidence" value="ECO:0007669"/>
    <property type="project" value="UniProtKB-UniRule"/>
</dbReference>
<dbReference type="RefSeq" id="WP_103789890.1">
    <property type="nucleotide sequence ID" value="NZ_PQVF01000010.1"/>
</dbReference>
<feature type="coiled-coil region" evidence="7">
    <location>
        <begin position="151"/>
        <end position="199"/>
    </location>
</feature>
<evidence type="ECO:0000259" key="9">
    <source>
        <dbReference type="Pfam" id="PF00082"/>
    </source>
</evidence>
<keyword evidence="2 6" id="KW-0645">Protease</keyword>
<proteinExistence type="inferred from homology"/>
<evidence type="ECO:0000313" key="10">
    <source>
        <dbReference type="EMBL" id="POY35617.1"/>
    </source>
</evidence>
<organism evidence="10 11">
    <name type="scientific">Solitalea longa</name>
    <dbReference type="NCBI Taxonomy" id="2079460"/>
    <lineage>
        <taxon>Bacteria</taxon>
        <taxon>Pseudomonadati</taxon>
        <taxon>Bacteroidota</taxon>
        <taxon>Sphingobacteriia</taxon>
        <taxon>Sphingobacteriales</taxon>
        <taxon>Sphingobacteriaceae</taxon>
        <taxon>Solitalea</taxon>
    </lineage>
</organism>
<dbReference type="PROSITE" id="PS51892">
    <property type="entry name" value="SUBTILASE"/>
    <property type="match status" value="1"/>
</dbReference>
<evidence type="ECO:0000313" key="11">
    <source>
        <dbReference type="Proteomes" id="UP000236893"/>
    </source>
</evidence>
<dbReference type="InterPro" id="IPR000209">
    <property type="entry name" value="Peptidase_S8/S53_dom"/>
</dbReference>